<proteinExistence type="predicted"/>
<dbReference type="RefSeq" id="WP_322611972.1">
    <property type="nucleotide sequence ID" value="NZ_JAXLNX010000019.1"/>
</dbReference>
<sequence>MKIEVDGQFKKFWLAYPQQWVPFYGHEIKIGKYSFCAGGTERGIVVSETSTGSRVITLPHNFLTHIMGATREGTLDYYETFVAPMLVNAIKRNDLDKMLVEMKEKIATFGIGEMPLIENADDSIIREPISDVLN</sequence>
<dbReference type="EMBL" id="JAXUIA010000014">
    <property type="protein sequence ID" value="MEA0978311.1"/>
    <property type="molecule type" value="Genomic_DNA"/>
</dbReference>
<gene>
    <name evidence="1" type="ORF">U6C28_18555</name>
</gene>
<dbReference type="Proteomes" id="UP001289615">
    <property type="component" value="Unassembled WGS sequence"/>
</dbReference>
<accession>A0ABU5NQR1</accession>
<organism evidence="1 2">
    <name type="scientific">Lysinibacillus irui</name>
    <dbReference type="NCBI Taxonomy" id="2998077"/>
    <lineage>
        <taxon>Bacteria</taxon>
        <taxon>Bacillati</taxon>
        <taxon>Bacillota</taxon>
        <taxon>Bacilli</taxon>
        <taxon>Bacillales</taxon>
        <taxon>Bacillaceae</taxon>
        <taxon>Lysinibacillus</taxon>
    </lineage>
</organism>
<comment type="caution">
    <text evidence="1">The sequence shown here is derived from an EMBL/GenBank/DDBJ whole genome shotgun (WGS) entry which is preliminary data.</text>
</comment>
<evidence type="ECO:0000313" key="1">
    <source>
        <dbReference type="EMBL" id="MEA0978311.1"/>
    </source>
</evidence>
<reference evidence="1 2" key="1">
    <citation type="submission" date="2023-12" db="EMBL/GenBank/DDBJ databases">
        <title>Genome comparison identifies genes involved in endophytic behavior of Lysinibacillus irui and provides insights into its role as a plant-growth promoting bacterium.</title>
        <authorList>
            <person name="Hilario S."/>
            <person name="Matos I."/>
            <person name="Goncalves M.F.M."/>
            <person name="Pardo C.A."/>
            <person name="Santos M.J."/>
        </authorList>
    </citation>
    <scope>NUCLEOTIDE SEQUENCE [LARGE SCALE GENOMIC DNA]</scope>
    <source>
        <strain evidence="1 2">B3</strain>
    </source>
</reference>
<name>A0ABU5NQR1_9BACI</name>
<keyword evidence="2" id="KW-1185">Reference proteome</keyword>
<protein>
    <submittedName>
        <fullName evidence="1">Uncharacterized protein</fullName>
    </submittedName>
</protein>
<evidence type="ECO:0000313" key="2">
    <source>
        <dbReference type="Proteomes" id="UP001289615"/>
    </source>
</evidence>